<keyword evidence="4 8" id="KW-1133">Transmembrane helix</keyword>
<evidence type="ECO:0008006" key="11">
    <source>
        <dbReference type="Google" id="ProtNLM"/>
    </source>
</evidence>
<feature type="region of interest" description="Disordered" evidence="7">
    <location>
        <begin position="1"/>
        <end position="55"/>
    </location>
</feature>
<dbReference type="GO" id="GO:0016020">
    <property type="term" value="C:membrane"/>
    <property type="evidence" value="ECO:0007669"/>
    <property type="project" value="UniProtKB-SubCell"/>
</dbReference>
<sequence length="947" mass="105981">MGSQEDSSEAGAHTHHRSLASDAESHFNGAQYNNSLDNPRDSFVEFDLSKPGDRRTDCHIKEVNLSNTELTNDTSQHTQPLNIPDSLENLENVDNASEEDINYEDEGGWEDMEGTNNDHIYGEKGEILVENQLSNLNVHDDSTFTYTRIAEEEQAERYQKVDKKTDFLFKNSSNGKLMEDIRQSDDEDDQDDLTIDKTYQNSNSTTNQLATTKTLLKESQKFAYVGLVRLVMAQMATLLATWSVSSNIDSSKSKFVKRMNIAQSSFSKWNIEIIERLYEHLELSEEEIGMIESLAKHKIEPSDLAESLEKVEIVDNPMQQNSNQKLNSTENLNPKESKIEVDVPWTVVCDLFLLLVSDSVYDSRSRTLLMRFSELLSLDSIEVYQFERRITDTLQLEDSSDQVWNEKSLMKNRSKKAKKKKYVYVGLATIGGALILGLSGGLLAPVIGGGIAAGLSTIGIGGTAGFLGGTAGTALVTVGSTALGARAGSKGMLKRVGDVQTFEFVPLHNNRRTNLIITVSGWMSGKLDDVRLPFSTVDPVMGDLFSLFWEPEILTSTGQTMSILASEVLTQSIQQILGATILTALMGAVQLPMMLSKLTYLVDNPWNVSVDRAWKAGLILADTLIAKNLGQRPVTLLGFSLGSRMIYSCLLELSKRGAYGLVENVFIFGSPIVISNEELLLARSAVSGKFVNGFSKKDWILGYLYRATSGGLRRVAGLSPIENVEGIDNFDCTTLVEGHMGYRKAMPKLLSKLGFAVISEEFVEIDEPDPEESERQRKLITEFDEARKQMENEQRQQQKKKMGNWNKWFKPKKKEWWQLYSEAKNNSKDDLNSSKEDINSTKEDEEVEIFDVDKVMSKVEDLKKNKVFKEEFEEYKAENDSILETKNPGDNGDTFKEDINGKSNDVSSKGVEEVSESNQNQSSNNVNNEEDDEDEFRSDGKITMTFG</sequence>
<organism evidence="9 10">
    <name type="scientific">Wickerhamomyces mucosus</name>
    <dbReference type="NCBI Taxonomy" id="1378264"/>
    <lineage>
        <taxon>Eukaryota</taxon>
        <taxon>Fungi</taxon>
        <taxon>Dikarya</taxon>
        <taxon>Ascomycota</taxon>
        <taxon>Saccharomycotina</taxon>
        <taxon>Saccharomycetes</taxon>
        <taxon>Phaffomycetales</taxon>
        <taxon>Wickerhamomycetaceae</taxon>
        <taxon>Wickerhamomyces</taxon>
    </lineage>
</organism>
<feature type="compositionally biased region" description="Low complexity" evidence="7">
    <location>
        <begin position="916"/>
        <end position="927"/>
    </location>
</feature>
<evidence type="ECO:0000256" key="6">
    <source>
        <dbReference type="SAM" id="Coils"/>
    </source>
</evidence>
<feature type="transmembrane region" description="Helical" evidence="8">
    <location>
        <begin position="222"/>
        <end position="244"/>
    </location>
</feature>
<dbReference type="OrthoDB" id="277931at2759"/>
<feature type="coiled-coil region" evidence="6">
    <location>
        <begin position="773"/>
        <end position="800"/>
    </location>
</feature>
<keyword evidence="5 8" id="KW-0472">Membrane</keyword>
<name>A0A9P8Q1G2_9ASCO</name>
<protein>
    <recommendedName>
        <fullName evidence="11">DUF726-domain-containing protein</fullName>
    </recommendedName>
</protein>
<comment type="similarity">
    <text evidence="2">Belongs to the TMCO4 family.</text>
</comment>
<evidence type="ECO:0000256" key="1">
    <source>
        <dbReference type="ARBA" id="ARBA00004141"/>
    </source>
</evidence>
<reference evidence="9" key="1">
    <citation type="journal article" date="2021" name="Open Biol.">
        <title>Shared evolutionary footprints suggest mitochondrial oxidative damage underlies multiple complex I losses in fungi.</title>
        <authorList>
            <person name="Schikora-Tamarit M.A."/>
            <person name="Marcet-Houben M."/>
            <person name="Nosek J."/>
            <person name="Gabaldon T."/>
        </authorList>
    </citation>
    <scope>NUCLEOTIDE SEQUENCE</scope>
    <source>
        <strain evidence="9">CBS6341</strain>
    </source>
</reference>
<dbReference type="SUPFAM" id="SSF53474">
    <property type="entry name" value="alpha/beta-Hydrolases"/>
    <property type="match status" value="1"/>
</dbReference>
<evidence type="ECO:0000313" key="9">
    <source>
        <dbReference type="EMBL" id="KAH3681029.1"/>
    </source>
</evidence>
<dbReference type="EMBL" id="JAEUBF010000002">
    <property type="protein sequence ID" value="KAH3681029.1"/>
    <property type="molecule type" value="Genomic_DNA"/>
</dbReference>
<feature type="transmembrane region" description="Helical" evidence="8">
    <location>
        <begin position="422"/>
        <end position="444"/>
    </location>
</feature>
<dbReference type="Pfam" id="PF05277">
    <property type="entry name" value="DUF726"/>
    <property type="match status" value="1"/>
</dbReference>
<keyword evidence="6" id="KW-0175">Coiled coil</keyword>
<evidence type="ECO:0000256" key="5">
    <source>
        <dbReference type="ARBA" id="ARBA00023136"/>
    </source>
</evidence>
<keyword evidence="10" id="KW-1185">Reference proteome</keyword>
<proteinExistence type="inferred from homology"/>
<dbReference type="PANTHER" id="PTHR17920">
    <property type="entry name" value="TRANSMEMBRANE AND COILED-COIL DOMAIN-CONTAINING PROTEIN 4 TMCO4"/>
    <property type="match status" value="1"/>
</dbReference>
<dbReference type="InterPro" id="IPR007941">
    <property type="entry name" value="DUF726"/>
</dbReference>
<feature type="compositionally biased region" description="Basic and acidic residues" evidence="7">
    <location>
        <begin position="38"/>
        <end position="55"/>
    </location>
</feature>
<feature type="region of interest" description="Disordered" evidence="7">
    <location>
        <begin position="877"/>
        <end position="947"/>
    </location>
</feature>
<evidence type="ECO:0000256" key="3">
    <source>
        <dbReference type="ARBA" id="ARBA00022692"/>
    </source>
</evidence>
<comment type="caution">
    <text evidence="9">The sequence shown here is derived from an EMBL/GenBank/DDBJ whole genome shotgun (WGS) entry which is preliminary data.</text>
</comment>
<feature type="compositionally biased region" description="Polar residues" evidence="7">
    <location>
        <begin position="28"/>
        <end position="37"/>
    </location>
</feature>
<comment type="subcellular location">
    <subcellularLocation>
        <location evidence="1">Membrane</location>
        <topology evidence="1">Multi-pass membrane protein</topology>
    </subcellularLocation>
</comment>
<accession>A0A9P8Q1G2</accession>
<evidence type="ECO:0000256" key="2">
    <source>
        <dbReference type="ARBA" id="ARBA00009824"/>
    </source>
</evidence>
<evidence type="ECO:0000313" key="10">
    <source>
        <dbReference type="Proteomes" id="UP000769528"/>
    </source>
</evidence>
<dbReference type="InterPro" id="IPR029058">
    <property type="entry name" value="AB_hydrolase_fold"/>
</dbReference>
<evidence type="ECO:0000256" key="4">
    <source>
        <dbReference type="ARBA" id="ARBA00022989"/>
    </source>
</evidence>
<dbReference type="AlphaFoldDB" id="A0A9P8Q1G2"/>
<evidence type="ECO:0000256" key="7">
    <source>
        <dbReference type="SAM" id="MobiDB-lite"/>
    </source>
</evidence>
<dbReference type="Proteomes" id="UP000769528">
    <property type="component" value="Unassembled WGS sequence"/>
</dbReference>
<keyword evidence="3 8" id="KW-0812">Transmembrane</keyword>
<dbReference type="PANTHER" id="PTHR17920:SF3">
    <property type="entry name" value="TRANSMEMBRANE AND COILED-COIL DOMAIN-CONTAINING PROTEIN 4"/>
    <property type="match status" value="1"/>
</dbReference>
<gene>
    <name evidence="9" type="ORF">WICMUC_000010</name>
</gene>
<reference evidence="9" key="2">
    <citation type="submission" date="2021-01" db="EMBL/GenBank/DDBJ databases">
        <authorList>
            <person name="Schikora-Tamarit M.A."/>
        </authorList>
    </citation>
    <scope>NUCLEOTIDE SEQUENCE</scope>
    <source>
        <strain evidence="9">CBS6341</strain>
    </source>
</reference>
<evidence type="ECO:0000256" key="8">
    <source>
        <dbReference type="SAM" id="Phobius"/>
    </source>
</evidence>